<keyword evidence="6 13" id="KW-1133">Transmembrane helix</keyword>
<reference evidence="16 17" key="1">
    <citation type="submission" date="2020-02" db="EMBL/GenBank/DDBJ databases">
        <title>Pseudoroseicyclus tamarix, sp. nov., isolated from offshore sediment of a Tamarix chinensis forest.</title>
        <authorList>
            <person name="Gai Y."/>
        </authorList>
    </citation>
    <scope>NUCLEOTIDE SEQUENCE [LARGE SCALE GENOMIC DNA]</scope>
    <source>
        <strain evidence="16 17">CLL3-39</strain>
    </source>
</reference>
<accession>A0A6B2JNV8</accession>
<comment type="function">
    <text evidence="11">Component of the F(0) channel, it forms part of the peripheral stalk, linking F(1) to F(0). The b'-subunit is a diverged and duplicated form of b found in plants and photosynthetic bacteria.</text>
</comment>
<dbReference type="InterPro" id="IPR002146">
    <property type="entry name" value="ATP_synth_b/b'su_bac/chlpt"/>
</dbReference>
<evidence type="ECO:0000313" key="16">
    <source>
        <dbReference type="EMBL" id="NDU99669.1"/>
    </source>
</evidence>
<evidence type="ECO:0000256" key="14">
    <source>
        <dbReference type="RuleBase" id="RU003848"/>
    </source>
</evidence>
<keyword evidence="3 13" id="KW-0138">CF(0)</keyword>
<evidence type="ECO:0000256" key="5">
    <source>
        <dbReference type="ARBA" id="ARBA00022781"/>
    </source>
</evidence>
<name>A0A6B2JNV8_9RHOB</name>
<dbReference type="PANTHER" id="PTHR33445:SF1">
    <property type="entry name" value="ATP SYNTHASE SUBUNIT B"/>
    <property type="match status" value="1"/>
</dbReference>
<comment type="subunit">
    <text evidence="13">F-type ATPases have 2 components, F(1) - the catalytic core - and F(0) - the membrane proton channel. F(1) has five subunits: alpha(3), beta(3), gamma(1), delta(1), epsilon(1). F(0) has three main subunits: a(1), b(2) and c(10-14). The alpha and beta chains form an alternating ring which encloses part of the gamma chain. F(1) is attached to F(0) by a central stalk formed by the gamma and epsilon chains, while a peripheral stalk is formed by the delta and b chains.</text>
</comment>
<keyword evidence="13" id="KW-1003">Cell membrane</keyword>
<keyword evidence="8 13" id="KW-0472">Membrane</keyword>
<evidence type="ECO:0000256" key="8">
    <source>
        <dbReference type="ARBA" id="ARBA00023136"/>
    </source>
</evidence>
<evidence type="ECO:0000256" key="13">
    <source>
        <dbReference type="HAMAP-Rule" id="MF_01398"/>
    </source>
</evidence>
<dbReference type="Proteomes" id="UP000474757">
    <property type="component" value="Unassembled WGS sequence"/>
</dbReference>
<dbReference type="GO" id="GO:0046933">
    <property type="term" value="F:proton-transporting ATP synthase activity, rotational mechanism"/>
    <property type="evidence" value="ECO:0007669"/>
    <property type="project" value="UniProtKB-UniRule"/>
</dbReference>
<keyword evidence="5 13" id="KW-0375">Hydrogen ion transport</keyword>
<evidence type="ECO:0000256" key="12">
    <source>
        <dbReference type="ARBA" id="ARBA00037847"/>
    </source>
</evidence>
<evidence type="ECO:0000256" key="1">
    <source>
        <dbReference type="ARBA" id="ARBA00005513"/>
    </source>
</evidence>
<dbReference type="GO" id="GO:0005886">
    <property type="term" value="C:plasma membrane"/>
    <property type="evidence" value="ECO:0007669"/>
    <property type="project" value="UniProtKB-SubCell"/>
</dbReference>
<feature type="coiled-coil region" evidence="15">
    <location>
        <begin position="85"/>
        <end position="112"/>
    </location>
</feature>
<comment type="function">
    <text evidence="10 13">F(1)F(0) ATP synthase produces ATP from ADP in the presence of a proton or sodium gradient. F-type ATPases consist of two structural domains, F(1) containing the extramembraneous catalytic core and F(0) containing the membrane proton channel, linked together by a central stalk and a peripheral stalk. During catalysis, ATP synthesis in the catalytic domain of F(1) is coupled via a rotary mechanism of the central stalk subunits to proton translocation.</text>
</comment>
<evidence type="ECO:0000256" key="11">
    <source>
        <dbReference type="ARBA" id="ARBA00025614"/>
    </source>
</evidence>
<keyword evidence="4 13" id="KW-0812">Transmembrane</keyword>
<proteinExistence type="inferred from homology"/>
<evidence type="ECO:0000256" key="4">
    <source>
        <dbReference type="ARBA" id="ARBA00022692"/>
    </source>
</evidence>
<evidence type="ECO:0000256" key="7">
    <source>
        <dbReference type="ARBA" id="ARBA00023065"/>
    </source>
</evidence>
<dbReference type="Pfam" id="PF00430">
    <property type="entry name" value="ATP-synt_B"/>
    <property type="match status" value="1"/>
</dbReference>
<dbReference type="InterPro" id="IPR050059">
    <property type="entry name" value="ATP_synthase_B_chain"/>
</dbReference>
<evidence type="ECO:0000313" key="17">
    <source>
        <dbReference type="Proteomes" id="UP000474757"/>
    </source>
</evidence>
<evidence type="ECO:0000256" key="2">
    <source>
        <dbReference type="ARBA" id="ARBA00022448"/>
    </source>
</evidence>
<comment type="subcellular location">
    <subcellularLocation>
        <location evidence="13">Cell membrane</location>
        <topology evidence="13">Single-pass membrane protein</topology>
    </subcellularLocation>
    <subcellularLocation>
        <location evidence="12">Endomembrane system</location>
        <topology evidence="12">Single-pass membrane protein</topology>
    </subcellularLocation>
</comment>
<keyword evidence="2 13" id="KW-0813">Transport</keyword>
<dbReference type="HAMAP" id="MF_01398">
    <property type="entry name" value="ATP_synth_b_bprime"/>
    <property type="match status" value="1"/>
</dbReference>
<keyword evidence="7 13" id="KW-0406">Ion transport</keyword>
<dbReference type="CDD" id="cd06503">
    <property type="entry name" value="ATP-synt_Fo_b"/>
    <property type="match status" value="1"/>
</dbReference>
<evidence type="ECO:0000256" key="3">
    <source>
        <dbReference type="ARBA" id="ARBA00022547"/>
    </source>
</evidence>
<comment type="caution">
    <text evidence="16">The sequence shown here is derived from an EMBL/GenBank/DDBJ whole genome shotgun (WGS) entry which is preliminary data.</text>
</comment>
<feature type="transmembrane region" description="Helical" evidence="13">
    <location>
        <begin position="48"/>
        <end position="67"/>
    </location>
</feature>
<evidence type="ECO:0000256" key="15">
    <source>
        <dbReference type="SAM" id="Coils"/>
    </source>
</evidence>
<dbReference type="NCBIfam" id="NF009988">
    <property type="entry name" value="PRK13454.1"/>
    <property type="match status" value="1"/>
</dbReference>
<protein>
    <recommendedName>
        <fullName evidence="13">ATP synthase subunit b</fullName>
    </recommendedName>
    <alternativeName>
        <fullName evidence="13">ATP synthase F(0) sector subunit b</fullName>
    </alternativeName>
    <alternativeName>
        <fullName evidence="13">ATPase subunit I</fullName>
    </alternativeName>
    <alternativeName>
        <fullName evidence="13">F-type ATPase subunit b</fullName>
        <shortName evidence="13">F-ATPase subunit b</shortName>
    </alternativeName>
</protein>
<evidence type="ECO:0000256" key="10">
    <source>
        <dbReference type="ARBA" id="ARBA00025198"/>
    </source>
</evidence>
<dbReference type="GO" id="GO:0012505">
    <property type="term" value="C:endomembrane system"/>
    <property type="evidence" value="ECO:0007669"/>
    <property type="project" value="UniProtKB-SubCell"/>
</dbReference>
<keyword evidence="17" id="KW-1185">Reference proteome</keyword>
<dbReference type="GO" id="GO:0046961">
    <property type="term" value="F:proton-transporting ATPase activity, rotational mechanism"/>
    <property type="evidence" value="ECO:0007669"/>
    <property type="project" value="TreeGrafter"/>
</dbReference>
<comment type="similarity">
    <text evidence="1 13 14">Belongs to the ATPase B chain family.</text>
</comment>
<keyword evidence="9 13" id="KW-0066">ATP synthesis</keyword>
<gene>
    <name evidence="13" type="primary">atpF</name>
    <name evidence="16" type="ORF">GZA08_01615</name>
</gene>
<organism evidence="16 17">
    <name type="scientific">Pseudoroseicyclus tamaricis</name>
    <dbReference type="NCBI Taxonomy" id="2705421"/>
    <lineage>
        <taxon>Bacteria</taxon>
        <taxon>Pseudomonadati</taxon>
        <taxon>Pseudomonadota</taxon>
        <taxon>Alphaproteobacteria</taxon>
        <taxon>Rhodobacterales</taxon>
        <taxon>Paracoccaceae</taxon>
        <taxon>Pseudoroseicyclus</taxon>
    </lineage>
</organism>
<dbReference type="EMBL" id="JAAGAB010000001">
    <property type="protein sequence ID" value="NDU99669.1"/>
    <property type="molecule type" value="Genomic_DNA"/>
</dbReference>
<sequence>MEEDSVIDAEGETVFATGGELHTLEGHPVEVADPGMPQLDFSTYPNQIFWLIITLLVIYFVLSRIALPRIGSVLAERAGTITKDLASAEELKAKAKEAEASYEKALADARAEAGRIAEETRAEIQAELDAQLAKADAEIAARTAESRKELEVIRAEADAAAAEVARETAREIVATFGAGADPGKVDAAVDARTKG</sequence>
<evidence type="ECO:0000256" key="6">
    <source>
        <dbReference type="ARBA" id="ARBA00022989"/>
    </source>
</evidence>
<dbReference type="GO" id="GO:0045259">
    <property type="term" value="C:proton-transporting ATP synthase complex"/>
    <property type="evidence" value="ECO:0007669"/>
    <property type="project" value="UniProtKB-KW"/>
</dbReference>
<dbReference type="AlphaFoldDB" id="A0A6B2JNV8"/>
<dbReference type="PANTHER" id="PTHR33445">
    <property type="entry name" value="ATP SYNTHASE SUBUNIT B', CHLOROPLASTIC"/>
    <property type="match status" value="1"/>
</dbReference>
<keyword evidence="15" id="KW-0175">Coiled coil</keyword>
<evidence type="ECO:0000256" key="9">
    <source>
        <dbReference type="ARBA" id="ARBA00023310"/>
    </source>
</evidence>